<dbReference type="PANTHER" id="PTHR42110">
    <property type="entry name" value="L-ASPARAGINASE, PUTATIVE (AFU_ORTHOLOGUE AFUA_3G11890)-RELATED"/>
    <property type="match status" value="1"/>
</dbReference>
<dbReference type="EMBL" id="JACIFU010000001">
    <property type="protein sequence ID" value="MBB4172495.1"/>
    <property type="molecule type" value="Genomic_DNA"/>
</dbReference>
<comment type="caution">
    <text evidence="1">The sequence shown here is derived from an EMBL/GenBank/DDBJ whole genome shotgun (WGS) entry which is preliminary data.</text>
</comment>
<dbReference type="AlphaFoldDB" id="A0A7W6Q4A6"/>
<dbReference type="OrthoDB" id="9780674at2"/>
<name>A0A7W6Q4A6_9RHOB</name>
<proteinExistence type="predicted"/>
<accession>A0A7W6Q4A6</accession>
<dbReference type="Pfam" id="PF06089">
    <property type="entry name" value="Asparaginase_II"/>
    <property type="match status" value="1"/>
</dbReference>
<evidence type="ECO:0000313" key="1">
    <source>
        <dbReference type="EMBL" id="MBB4172495.1"/>
    </source>
</evidence>
<protein>
    <submittedName>
        <fullName evidence="1">L-asparaginase II</fullName>
    </submittedName>
</protein>
<reference evidence="1 2" key="1">
    <citation type="submission" date="2020-08" db="EMBL/GenBank/DDBJ databases">
        <title>Genomic Encyclopedia of Type Strains, Phase IV (KMG-IV): sequencing the most valuable type-strain genomes for metagenomic binning, comparative biology and taxonomic classification.</title>
        <authorList>
            <person name="Goeker M."/>
        </authorList>
    </citation>
    <scope>NUCLEOTIDE SEQUENCE [LARGE SCALE GENOMIC DNA]</scope>
    <source>
        <strain evidence="1 2">DSM 101015</strain>
    </source>
</reference>
<dbReference type="InterPro" id="IPR010349">
    <property type="entry name" value="Asparaginase_II"/>
</dbReference>
<evidence type="ECO:0000313" key="2">
    <source>
        <dbReference type="Proteomes" id="UP000565745"/>
    </source>
</evidence>
<keyword evidence="2" id="KW-1185">Reference proteome</keyword>
<dbReference type="Proteomes" id="UP000565745">
    <property type="component" value="Unassembled WGS sequence"/>
</dbReference>
<organism evidence="1 2">
    <name type="scientific">Sulfitobacter noctilucicola</name>
    <dbReference type="NCBI Taxonomy" id="1342301"/>
    <lineage>
        <taxon>Bacteria</taxon>
        <taxon>Pseudomonadati</taxon>
        <taxon>Pseudomonadota</taxon>
        <taxon>Alphaproteobacteria</taxon>
        <taxon>Rhodobacterales</taxon>
        <taxon>Roseobacteraceae</taxon>
        <taxon>Sulfitobacter</taxon>
    </lineage>
</organism>
<gene>
    <name evidence="1" type="ORF">GGR93_000256</name>
</gene>
<dbReference type="RefSeq" id="WP_025055413.1">
    <property type="nucleotide sequence ID" value="NZ_JACIFU010000001.1"/>
</dbReference>
<sequence length="326" mass="34635">MTQAAPFTEIWRGPFLESVHSGHAVICDDTGEIVESWGDPDKIVLPRSSSKMIQALPLITSGAADAYDLSTEQLALACASHQGAAIHTERVGVWLGALGLSDDNFRCGPQDPADKDAHEALIRAHEQPCQIHNNCSGKHAGFLTLTQHLKAGPEYVDPDHPLQRACLEAFEAVTQETSPGYGIDGCSAPNFACTLRGMARAMAHFAAAPDGSAEARLHQAMRLHPELVAGETRACTELMRAMNGKVALKTGAEGFFIAILPEQKLGIALKADCGTTRAAECAIAALLVKLGVLDAAHPATLKRLNAPIKNWRGIETGILRPAAVFA</sequence>
<dbReference type="PANTHER" id="PTHR42110:SF1">
    <property type="entry name" value="L-ASPARAGINASE, PUTATIVE (AFU_ORTHOLOGUE AFUA_3G11890)-RELATED"/>
    <property type="match status" value="1"/>
</dbReference>